<dbReference type="Pfam" id="PF00440">
    <property type="entry name" value="TetR_N"/>
    <property type="match status" value="1"/>
</dbReference>
<evidence type="ECO:0000256" key="4">
    <source>
        <dbReference type="ARBA" id="ARBA00023163"/>
    </source>
</evidence>
<dbReference type="GO" id="GO:0046677">
    <property type="term" value="P:response to antibiotic"/>
    <property type="evidence" value="ECO:0007669"/>
    <property type="project" value="InterPro"/>
</dbReference>
<dbReference type="InterPro" id="IPR003012">
    <property type="entry name" value="Tet_transcr_reg_TetR"/>
</dbReference>
<organism evidence="8 9">
    <name type="scientific">Streptomyces spongiicola</name>
    <dbReference type="NCBI Taxonomy" id="1690221"/>
    <lineage>
        <taxon>Bacteria</taxon>
        <taxon>Bacillati</taxon>
        <taxon>Actinomycetota</taxon>
        <taxon>Actinomycetes</taxon>
        <taxon>Kitasatosporales</taxon>
        <taxon>Streptomycetaceae</taxon>
        <taxon>Streptomyces</taxon>
    </lineage>
</organism>
<dbReference type="Gene3D" id="1.10.357.10">
    <property type="entry name" value="Tetracycline Repressor, domain 2"/>
    <property type="match status" value="1"/>
</dbReference>
<proteinExistence type="predicted"/>
<feature type="region of interest" description="Disordered" evidence="6">
    <location>
        <begin position="221"/>
        <end position="263"/>
    </location>
</feature>
<dbReference type="Proteomes" id="UP000265354">
    <property type="component" value="Unassembled WGS sequence"/>
</dbReference>
<dbReference type="GO" id="GO:0045892">
    <property type="term" value="P:negative regulation of DNA-templated transcription"/>
    <property type="evidence" value="ECO:0007669"/>
    <property type="project" value="InterPro"/>
</dbReference>
<dbReference type="InterPro" id="IPR050109">
    <property type="entry name" value="HTH-type_TetR-like_transc_reg"/>
</dbReference>
<evidence type="ECO:0000256" key="2">
    <source>
        <dbReference type="ARBA" id="ARBA00023015"/>
    </source>
</evidence>
<feature type="domain" description="HTH tetR-type" evidence="7">
    <location>
        <begin position="16"/>
        <end position="76"/>
    </location>
</feature>
<keyword evidence="2" id="KW-0805">Transcription regulation</keyword>
<dbReference type="PRINTS" id="PR00400">
    <property type="entry name" value="TETREPRESSOR"/>
</dbReference>
<accession>A0A388T3H9</accession>
<comment type="caution">
    <text evidence="8">The sequence shown here is derived from an EMBL/GenBank/DDBJ whole genome shotgun (WGS) entry which is preliminary data.</text>
</comment>
<dbReference type="InterPro" id="IPR036271">
    <property type="entry name" value="Tet_transcr_reg_TetR-rel_C_sf"/>
</dbReference>
<dbReference type="SUPFAM" id="SSF46689">
    <property type="entry name" value="Homeodomain-like"/>
    <property type="match status" value="1"/>
</dbReference>
<dbReference type="GO" id="GO:0000976">
    <property type="term" value="F:transcription cis-regulatory region binding"/>
    <property type="evidence" value="ECO:0007669"/>
    <property type="project" value="TreeGrafter"/>
</dbReference>
<dbReference type="EMBL" id="BGZL01000019">
    <property type="protein sequence ID" value="GBQ03493.1"/>
    <property type="molecule type" value="Genomic_DNA"/>
</dbReference>
<name>A0A388T3H9_9ACTN</name>
<dbReference type="Pfam" id="PF02909">
    <property type="entry name" value="TetR_C_1"/>
    <property type="match status" value="1"/>
</dbReference>
<feature type="compositionally biased region" description="Polar residues" evidence="6">
    <location>
        <begin position="227"/>
        <end position="236"/>
    </location>
</feature>
<dbReference type="PANTHER" id="PTHR30055:SF151">
    <property type="entry name" value="TRANSCRIPTIONAL REGULATORY PROTEIN"/>
    <property type="match status" value="1"/>
</dbReference>
<evidence type="ECO:0000259" key="7">
    <source>
        <dbReference type="PROSITE" id="PS50977"/>
    </source>
</evidence>
<reference evidence="8 9" key="1">
    <citation type="submission" date="2018-07" db="EMBL/GenBank/DDBJ databases">
        <title>Whole Genome Shotgun Sequence of Streptomyces spongiicola strain 531S.</title>
        <authorList>
            <person name="Dohra H."/>
            <person name="Kodani S."/>
        </authorList>
    </citation>
    <scope>NUCLEOTIDE SEQUENCE [LARGE SCALE GENOMIC DNA]</scope>
    <source>
        <strain evidence="8 9">531S</strain>
    </source>
</reference>
<dbReference type="InterPro" id="IPR004111">
    <property type="entry name" value="Repressor_TetR_C"/>
</dbReference>
<dbReference type="GO" id="GO:0003700">
    <property type="term" value="F:DNA-binding transcription factor activity"/>
    <property type="evidence" value="ECO:0007669"/>
    <property type="project" value="TreeGrafter"/>
</dbReference>
<feature type="compositionally biased region" description="Basic residues" evidence="6">
    <location>
        <begin position="252"/>
        <end position="263"/>
    </location>
</feature>
<evidence type="ECO:0000313" key="8">
    <source>
        <dbReference type="EMBL" id="GBQ03493.1"/>
    </source>
</evidence>
<dbReference type="PANTHER" id="PTHR30055">
    <property type="entry name" value="HTH-TYPE TRANSCRIPTIONAL REGULATOR RUTR"/>
    <property type="match status" value="1"/>
</dbReference>
<sequence length="263" mass="28216">MRERGKGRRGASVRTPLSRERVISTAMAVADEKGAAALTMRAIAEPLGVEAMSLYHHVAGREEILDGMVDAVFGEIDLPPCGTDWKSAMRRRAFSARDALRRHPWAIGLMDSRSHPGPATLRHHDALIGALRAGGFSVPMAAHAFSLIDSYLYGFVIQELSLPFSSSAQLEEVAGAILRDAPAGAYPHLTELATEHALKPGYDYADEFAFGLTLILDALHPDETGAPNRTTPTTHPGSGPAGTDTDPAPPNTRHRRNRPTATG</sequence>
<evidence type="ECO:0000256" key="3">
    <source>
        <dbReference type="ARBA" id="ARBA00023125"/>
    </source>
</evidence>
<evidence type="ECO:0000256" key="5">
    <source>
        <dbReference type="PROSITE-ProRule" id="PRU00335"/>
    </source>
</evidence>
<protein>
    <submittedName>
        <fullName evidence="8">TetR family transcriptional regulator</fullName>
    </submittedName>
</protein>
<evidence type="ECO:0000256" key="6">
    <source>
        <dbReference type="SAM" id="MobiDB-lite"/>
    </source>
</evidence>
<dbReference type="SUPFAM" id="SSF48498">
    <property type="entry name" value="Tetracyclin repressor-like, C-terminal domain"/>
    <property type="match status" value="1"/>
</dbReference>
<dbReference type="InterPro" id="IPR001647">
    <property type="entry name" value="HTH_TetR"/>
</dbReference>
<evidence type="ECO:0000256" key="1">
    <source>
        <dbReference type="ARBA" id="ARBA00022491"/>
    </source>
</evidence>
<evidence type="ECO:0000313" key="9">
    <source>
        <dbReference type="Proteomes" id="UP000265354"/>
    </source>
</evidence>
<dbReference type="Gene3D" id="1.10.10.60">
    <property type="entry name" value="Homeodomain-like"/>
    <property type="match status" value="1"/>
</dbReference>
<dbReference type="InterPro" id="IPR009057">
    <property type="entry name" value="Homeodomain-like_sf"/>
</dbReference>
<feature type="DNA-binding region" description="H-T-H motif" evidence="5">
    <location>
        <begin position="39"/>
        <end position="58"/>
    </location>
</feature>
<keyword evidence="1" id="KW-0678">Repressor</keyword>
<dbReference type="PROSITE" id="PS50977">
    <property type="entry name" value="HTH_TETR_2"/>
    <property type="match status" value="1"/>
</dbReference>
<keyword evidence="3 5" id="KW-0238">DNA-binding</keyword>
<keyword evidence="4" id="KW-0804">Transcription</keyword>
<dbReference type="AlphaFoldDB" id="A0A388T3H9"/>
<gene>
    <name evidence="8" type="ORF">SSP531S_49680</name>
</gene>